<dbReference type="PANTHER" id="PTHR14969:SF13">
    <property type="entry name" value="AT30094P"/>
    <property type="match status" value="1"/>
</dbReference>
<keyword evidence="1" id="KW-0812">Transmembrane</keyword>
<evidence type="ECO:0000313" key="3">
    <source>
        <dbReference type="EMBL" id="GAB97049.1"/>
    </source>
</evidence>
<dbReference type="SMART" id="SM00014">
    <property type="entry name" value="acidPPc"/>
    <property type="match status" value="1"/>
</dbReference>
<feature type="domain" description="Phosphatidic acid phosphatase type 2/haloperoxidase" evidence="2">
    <location>
        <begin position="89"/>
        <end position="203"/>
    </location>
</feature>
<dbReference type="STRING" id="1184609.KILIM_055_00170"/>
<dbReference type="RefSeq" id="WP_006593581.1">
    <property type="nucleotide sequence ID" value="NZ_BAHD01000055.1"/>
</dbReference>
<keyword evidence="4" id="KW-1185">Reference proteome</keyword>
<dbReference type="PANTHER" id="PTHR14969">
    <property type="entry name" value="SPHINGOSINE-1-PHOSPHATE PHOSPHOHYDROLASE"/>
    <property type="match status" value="1"/>
</dbReference>
<dbReference type="InterPro" id="IPR036938">
    <property type="entry name" value="PAP2/HPO_sf"/>
</dbReference>
<keyword evidence="1" id="KW-1133">Transmembrane helix</keyword>
<feature type="transmembrane region" description="Helical" evidence="1">
    <location>
        <begin position="88"/>
        <end position="106"/>
    </location>
</feature>
<dbReference type="EMBL" id="BAHD01000055">
    <property type="protein sequence ID" value="GAB97049.1"/>
    <property type="molecule type" value="Genomic_DNA"/>
</dbReference>
<comment type="caution">
    <text evidence="3">The sequence shown here is derived from an EMBL/GenBank/DDBJ whole genome shotgun (WGS) entry which is preliminary data.</text>
</comment>
<feature type="transmembrane region" description="Helical" evidence="1">
    <location>
        <begin position="192"/>
        <end position="213"/>
    </location>
</feature>
<evidence type="ECO:0000259" key="2">
    <source>
        <dbReference type="SMART" id="SM00014"/>
    </source>
</evidence>
<dbReference type="Proteomes" id="UP000008366">
    <property type="component" value="Unassembled WGS sequence"/>
</dbReference>
<feature type="transmembrane region" description="Helical" evidence="1">
    <location>
        <begin position="62"/>
        <end position="81"/>
    </location>
</feature>
<keyword evidence="1" id="KW-0472">Membrane</keyword>
<evidence type="ECO:0000256" key="1">
    <source>
        <dbReference type="SAM" id="Phobius"/>
    </source>
</evidence>
<reference evidence="3 4" key="1">
    <citation type="submission" date="2012-08" db="EMBL/GenBank/DDBJ databases">
        <title>Whole genome shotgun sequence of Kineosphaera limosa NBRC 100340.</title>
        <authorList>
            <person name="Yoshida I."/>
            <person name="Isaki S."/>
            <person name="Hosoyama A."/>
            <person name="Tsuchikane K."/>
            <person name="Katsumata H."/>
            <person name="Ando Y."/>
            <person name="Ohji S."/>
            <person name="Hamada M."/>
            <person name="Tamura T."/>
            <person name="Yamazoe A."/>
            <person name="Yamazaki S."/>
            <person name="Fujita N."/>
        </authorList>
    </citation>
    <scope>NUCLEOTIDE SEQUENCE [LARGE SCALE GENOMIC DNA]</scope>
    <source>
        <strain evidence="3 4">NBRC 100340</strain>
    </source>
</reference>
<feature type="transmembrane region" description="Helical" evidence="1">
    <location>
        <begin position="161"/>
        <end position="180"/>
    </location>
</feature>
<evidence type="ECO:0000313" key="4">
    <source>
        <dbReference type="Proteomes" id="UP000008366"/>
    </source>
</evidence>
<sequence length="238" mass="25053">MLGAILAIGLAVVATCTWAAGEIYESVVATTGLAAIDQPVLDAMVDERTPWLNTVATAFTDLGGPVLSPIWVSVVMGTLAWRWRSVMPVVLMVIATAGSLVITVVGKDLVGRARPPQALAVPPYEVSASFPSGHSLNAVVIAGIIAYVVLTRSRRPVSRRLVAGLAITYALVMGLSRVYLGHHWLTDVLTGWLLGLAWLAVVIAAHQLVVTTVRYRRAAAQARGGSSAAENAAVEKPD</sequence>
<accession>K6XDY5</accession>
<protein>
    <recommendedName>
        <fullName evidence="2">Phosphatidic acid phosphatase type 2/haloperoxidase domain-containing protein</fullName>
    </recommendedName>
</protein>
<dbReference type="CDD" id="cd03392">
    <property type="entry name" value="PAP2_like_2"/>
    <property type="match status" value="1"/>
</dbReference>
<dbReference type="OrthoDB" id="5289372at2"/>
<dbReference type="Gene3D" id="1.20.144.10">
    <property type="entry name" value="Phosphatidic acid phosphatase type 2/haloperoxidase"/>
    <property type="match status" value="2"/>
</dbReference>
<dbReference type="InterPro" id="IPR000326">
    <property type="entry name" value="PAP2/HPO"/>
</dbReference>
<feature type="transmembrane region" description="Helical" evidence="1">
    <location>
        <begin position="126"/>
        <end position="149"/>
    </location>
</feature>
<proteinExistence type="predicted"/>
<dbReference type="Pfam" id="PF01569">
    <property type="entry name" value="PAP2"/>
    <property type="match status" value="1"/>
</dbReference>
<name>K6XDY5_9MICO</name>
<organism evidence="3 4">
    <name type="scientific">Kineosphaera limosa NBRC 100340</name>
    <dbReference type="NCBI Taxonomy" id="1184609"/>
    <lineage>
        <taxon>Bacteria</taxon>
        <taxon>Bacillati</taxon>
        <taxon>Actinomycetota</taxon>
        <taxon>Actinomycetes</taxon>
        <taxon>Micrococcales</taxon>
        <taxon>Dermatophilaceae</taxon>
        <taxon>Kineosphaera</taxon>
    </lineage>
</organism>
<dbReference type="SUPFAM" id="SSF48317">
    <property type="entry name" value="Acid phosphatase/Vanadium-dependent haloperoxidase"/>
    <property type="match status" value="1"/>
</dbReference>
<dbReference type="AlphaFoldDB" id="K6XDY5"/>
<gene>
    <name evidence="3" type="ORF">KILIM_055_00170</name>
</gene>
<dbReference type="eggNOG" id="COG0671">
    <property type="taxonomic scope" value="Bacteria"/>
</dbReference>